<accession>A0ABY3CSM9</accession>
<dbReference type="CDD" id="cd03139">
    <property type="entry name" value="GATase1_PfpI_2"/>
    <property type="match status" value="1"/>
</dbReference>
<dbReference type="Proteomes" id="UP000316859">
    <property type="component" value="Unassembled WGS sequence"/>
</dbReference>
<reference evidence="2 3" key="1">
    <citation type="submission" date="2019-07" db="EMBL/GenBank/DDBJ databases">
        <title>Draft genome of C. aurimucosum strain 2299.</title>
        <authorList>
            <person name="Pacheco L.G.C."/>
            <person name="Aguiar E.R.G.R."/>
            <person name="Santos C.S."/>
            <person name="Rocha D.J.P.G."/>
            <person name="Sant'Anna L.O."/>
            <person name="Mattos-Guaraldi A.L."/>
            <person name="Santos L.S."/>
        </authorList>
    </citation>
    <scope>NUCLEOTIDE SEQUENCE [LARGE SCALE GENOMIC DNA]</scope>
    <source>
        <strain evidence="2 3">2299</strain>
    </source>
</reference>
<proteinExistence type="predicted"/>
<gene>
    <name evidence="2" type="ORF">FNY88_12335</name>
</gene>
<dbReference type="RefSeq" id="WP_144015127.1">
    <property type="nucleotide sequence ID" value="NZ_VKDI01000041.1"/>
</dbReference>
<evidence type="ECO:0000259" key="1">
    <source>
        <dbReference type="Pfam" id="PF01965"/>
    </source>
</evidence>
<protein>
    <submittedName>
        <fullName evidence="2">DJ-1/PfpI family protein</fullName>
    </submittedName>
</protein>
<organism evidence="2 3">
    <name type="scientific">Corynebacterium guaraldiae</name>
    <dbReference type="NCBI Taxonomy" id="3051103"/>
    <lineage>
        <taxon>Bacteria</taxon>
        <taxon>Bacillati</taxon>
        <taxon>Actinomycetota</taxon>
        <taxon>Actinomycetes</taxon>
        <taxon>Mycobacteriales</taxon>
        <taxon>Corynebacteriaceae</taxon>
        <taxon>Corynebacterium</taxon>
    </lineage>
</organism>
<name>A0ABY3CSM9_9CORY</name>
<dbReference type="SUPFAM" id="SSF52317">
    <property type="entry name" value="Class I glutamine amidotransferase-like"/>
    <property type="match status" value="1"/>
</dbReference>
<dbReference type="PANTHER" id="PTHR43130:SF15">
    <property type="entry name" value="THIJ_PFPI FAMILY PROTEIN (AFU_ORTHOLOGUE AFUA_5G14240)"/>
    <property type="match status" value="1"/>
</dbReference>
<evidence type="ECO:0000313" key="2">
    <source>
        <dbReference type="EMBL" id="TRX45350.1"/>
    </source>
</evidence>
<evidence type="ECO:0000313" key="3">
    <source>
        <dbReference type="Proteomes" id="UP000316859"/>
    </source>
</evidence>
<dbReference type="Pfam" id="PF01965">
    <property type="entry name" value="DJ-1_PfpI"/>
    <property type="match status" value="1"/>
</dbReference>
<dbReference type="InterPro" id="IPR002818">
    <property type="entry name" value="DJ-1/PfpI"/>
</dbReference>
<dbReference type="InterPro" id="IPR029062">
    <property type="entry name" value="Class_I_gatase-like"/>
</dbReference>
<dbReference type="PANTHER" id="PTHR43130">
    <property type="entry name" value="ARAC-FAMILY TRANSCRIPTIONAL REGULATOR"/>
    <property type="match status" value="1"/>
</dbReference>
<feature type="domain" description="DJ-1/PfpI" evidence="1">
    <location>
        <begin position="7"/>
        <end position="170"/>
    </location>
</feature>
<comment type="caution">
    <text evidence="2">The sequence shown here is derived from an EMBL/GenBank/DDBJ whole genome shotgun (WGS) entry which is preliminary data.</text>
</comment>
<dbReference type="EMBL" id="VKDI01000041">
    <property type="protein sequence ID" value="TRX45350.1"/>
    <property type="molecule type" value="Genomic_DNA"/>
</dbReference>
<dbReference type="InterPro" id="IPR052158">
    <property type="entry name" value="INH-QAR"/>
</dbReference>
<sequence>MDTEPFRITVVLFEGFELLDVFGPVQLFQAVPDVTVAFAGPTGEPVASSQGVEVVPTMPYGRIEPTDVLLVPGGKGTRKLVEDESFLSWLRGVGAQAPVVSSVCTGSAVLAAAGLLEGYTATSNKRAYSWATSFGGDVSWRPEARWVHDRNRWTSSGVAAGMDMTVALIAHLVSDSAAIDAANFAEYDAHRDSEWDPFARLNGLVS</sequence>
<dbReference type="Gene3D" id="3.40.50.880">
    <property type="match status" value="1"/>
</dbReference>
<keyword evidence="3" id="KW-1185">Reference proteome</keyword>